<gene>
    <name evidence="1" type="ORF">LCGC14_1447540</name>
</gene>
<dbReference type="EMBL" id="LAZR01009936">
    <property type="protein sequence ID" value="KKM69758.1"/>
    <property type="molecule type" value="Genomic_DNA"/>
</dbReference>
<sequence>MLDRVAMVIYDRMEYDGVGSKPVWVEGGNSLKQDEARRTARKAIEAMREPIKAMVDASWQKAGETTPDDKGIRQAIRIAWHSMIDAALK</sequence>
<evidence type="ECO:0000313" key="1">
    <source>
        <dbReference type="EMBL" id="KKM69758.1"/>
    </source>
</evidence>
<organism evidence="1">
    <name type="scientific">marine sediment metagenome</name>
    <dbReference type="NCBI Taxonomy" id="412755"/>
    <lineage>
        <taxon>unclassified sequences</taxon>
        <taxon>metagenomes</taxon>
        <taxon>ecological metagenomes</taxon>
    </lineage>
</organism>
<reference evidence="1" key="1">
    <citation type="journal article" date="2015" name="Nature">
        <title>Complex archaea that bridge the gap between prokaryotes and eukaryotes.</title>
        <authorList>
            <person name="Spang A."/>
            <person name="Saw J.H."/>
            <person name="Jorgensen S.L."/>
            <person name="Zaremba-Niedzwiedzka K."/>
            <person name="Martijn J."/>
            <person name="Lind A.E."/>
            <person name="van Eijk R."/>
            <person name="Schleper C."/>
            <person name="Guy L."/>
            <person name="Ettema T.J."/>
        </authorList>
    </citation>
    <scope>NUCLEOTIDE SEQUENCE</scope>
</reference>
<protein>
    <submittedName>
        <fullName evidence="1">Uncharacterized protein</fullName>
    </submittedName>
</protein>
<comment type="caution">
    <text evidence="1">The sequence shown here is derived from an EMBL/GenBank/DDBJ whole genome shotgun (WGS) entry which is preliminary data.</text>
</comment>
<accession>A0A0F9JJK6</accession>
<dbReference type="AlphaFoldDB" id="A0A0F9JJK6"/>
<name>A0A0F9JJK6_9ZZZZ</name>
<proteinExistence type="predicted"/>